<feature type="domain" description="C2" evidence="2">
    <location>
        <begin position="729"/>
        <end position="849"/>
    </location>
</feature>
<dbReference type="SUPFAM" id="SSF49562">
    <property type="entry name" value="C2 domain (Calcium/lipid-binding domain, CaLB)"/>
    <property type="match status" value="4"/>
</dbReference>
<dbReference type="PROSITE" id="PS50004">
    <property type="entry name" value="C2"/>
    <property type="match status" value="4"/>
</dbReference>
<protein>
    <recommendedName>
        <fullName evidence="2">C2 domain-containing protein</fullName>
    </recommendedName>
</protein>
<gene>
    <name evidence="3" type="ORF">TRSC58_04654</name>
</gene>
<dbReference type="PANTHER" id="PTHR45761:SF1">
    <property type="entry name" value="EXTENDED SYNAPTOTAGMIN-LIKE PROTEIN 2, ISOFORM C"/>
    <property type="match status" value="1"/>
</dbReference>
<name>A0A061IWZ0_TRYRA</name>
<dbReference type="InterPro" id="IPR051634">
    <property type="entry name" value="Extended_Synaptotagmin"/>
</dbReference>
<evidence type="ECO:0000313" key="4">
    <source>
        <dbReference type="Proteomes" id="UP000031737"/>
    </source>
</evidence>
<dbReference type="OrthoDB" id="67700at2759"/>
<dbReference type="EMBL" id="AUPL01004654">
    <property type="protein sequence ID" value="ESL07653.1"/>
    <property type="molecule type" value="Genomic_DNA"/>
</dbReference>
<sequence>MKESEANEATTPPTVLLPPGVYATASSVDAALSKAIAPDGVSDEGFPSSETVRPESIERFDRHRRLRRALAAKEATMLEITQLIMNHTTSARALRASERRKATPVEVPLPSTTAATITTADSTAVNLSTTARPTEPCVVEVQQSKDNKRLLKSIEVDHVKERTRIEKLVYELRRELEATGHTLRKQTAAMKSVGMGMMRMGPHRLIKAQREKTTRLSMASEASLEEKLGHRRELEGFRERVRSLEELLAATQDRVERAEKRCAEQQATTLQLKIDETQGDTTHVVGTGGMSSDHNFSEKRGTALTTEPAVCSRNEETNDTSIINRVRDLEETHRTARRMWSVQESEYRRYIRALEATMSRMERHMSAEKPSRATLFNLTLRLVSCEALFNRRNNGAGSIDPFVVVYSPSGERVFETRPREDTDCPEFSAVDDIVTLKAVRGSSWHILLEVYSRGANNARLFLGQAKVPVGQLLENVEPSGLRRHSAKLRMRDRETDSEIVRHARHLGVIVFDVTATVVGCGAACDGRWRIPSHLRAGRLLSPGRDGEEEKNADADATKVGGCVAPLTGFTLRIAAAKGILQRGLGENLHPYVVAYDSGTGKELMRTPPIPGVNALSWERCPQACVFCPSLSHHGSIVFRVFDHDRDGRNEFLGEARLSKHQISTGKEWHELKLFPREDEPLTYIREHHGRLGKLLVHCTREREPGSVGCTEREEGHLHRPHTSTRSSRILCDEPVAGDGNILLQPVTVQIHVEGCRGLLDRSGSGGIFVRIVAPNSTVYTTAAVPCTLDPSWMKKDGCATMTLHPLDSGVIGFCVVMCGWQLGGKEETLGYAQLAVDDLFRRGLGKKELQLEAQSHESDTLLPQCPTTALGSILVSFSLAEVSPANTHIGDEEPAAEQARAVVAAEALNQASASPFSASPPTRKRTEEVEAPLSVSLRIFVKEGHDLLDCDQAMFNAMGVTDPRVLVWVGPDLAFTVPEKRDTVNPVWTQEEAEFVLRVQSTQIIRFEVQDVDVAGFDSMGCATIHASEVIASPGVHSLPVMLDGTQYGTLVVAFAIDRSEQSSS</sequence>
<keyword evidence="1" id="KW-0175">Coiled coil</keyword>
<dbReference type="InterPro" id="IPR000008">
    <property type="entry name" value="C2_dom"/>
</dbReference>
<dbReference type="PANTHER" id="PTHR45761">
    <property type="entry name" value="EXTENDED SYNAPTOTAGMIN-LIKE PROTEIN 2, ISOFORM C"/>
    <property type="match status" value="1"/>
</dbReference>
<dbReference type="Proteomes" id="UP000031737">
    <property type="component" value="Unassembled WGS sequence"/>
</dbReference>
<keyword evidence="4" id="KW-1185">Reference proteome</keyword>
<dbReference type="Gene3D" id="2.60.40.150">
    <property type="entry name" value="C2 domain"/>
    <property type="match status" value="3"/>
</dbReference>
<dbReference type="VEuPathDB" id="TriTrypDB:TRSC58_04654"/>
<feature type="domain" description="C2" evidence="2">
    <location>
        <begin position="918"/>
        <end position="1041"/>
    </location>
</feature>
<evidence type="ECO:0000313" key="3">
    <source>
        <dbReference type="EMBL" id="ESL07653.1"/>
    </source>
</evidence>
<evidence type="ECO:0000259" key="2">
    <source>
        <dbReference type="PROSITE" id="PS50004"/>
    </source>
</evidence>
<dbReference type="AlphaFoldDB" id="A0A061IWZ0"/>
<accession>A0A061IWZ0</accession>
<proteinExistence type="predicted"/>
<evidence type="ECO:0000256" key="1">
    <source>
        <dbReference type="SAM" id="Coils"/>
    </source>
</evidence>
<comment type="caution">
    <text evidence="3">The sequence shown here is derived from an EMBL/GenBank/DDBJ whole genome shotgun (WGS) entry which is preliminary data.</text>
</comment>
<feature type="domain" description="C2" evidence="2">
    <location>
        <begin position="544"/>
        <end position="673"/>
    </location>
</feature>
<feature type="domain" description="C2" evidence="2">
    <location>
        <begin position="359"/>
        <end position="483"/>
    </location>
</feature>
<dbReference type="InterPro" id="IPR035892">
    <property type="entry name" value="C2_domain_sf"/>
</dbReference>
<dbReference type="Pfam" id="PF00168">
    <property type="entry name" value="C2"/>
    <property type="match status" value="4"/>
</dbReference>
<dbReference type="SMART" id="SM00239">
    <property type="entry name" value="C2"/>
    <property type="match status" value="4"/>
</dbReference>
<feature type="coiled-coil region" evidence="1">
    <location>
        <begin position="234"/>
        <end position="268"/>
    </location>
</feature>
<dbReference type="CDD" id="cd00030">
    <property type="entry name" value="C2"/>
    <property type="match status" value="4"/>
</dbReference>
<organism evidence="3 4">
    <name type="scientific">Trypanosoma rangeli SC58</name>
    <dbReference type="NCBI Taxonomy" id="429131"/>
    <lineage>
        <taxon>Eukaryota</taxon>
        <taxon>Discoba</taxon>
        <taxon>Euglenozoa</taxon>
        <taxon>Kinetoplastea</taxon>
        <taxon>Metakinetoplastina</taxon>
        <taxon>Trypanosomatida</taxon>
        <taxon>Trypanosomatidae</taxon>
        <taxon>Trypanosoma</taxon>
        <taxon>Herpetosoma</taxon>
    </lineage>
</organism>
<reference evidence="3 4" key="1">
    <citation type="submission" date="2013-07" db="EMBL/GenBank/DDBJ databases">
        <authorList>
            <person name="Stoco P.H."/>
            <person name="Wagner G."/>
            <person name="Gerber A."/>
            <person name="Zaha A."/>
            <person name="Thompson C."/>
            <person name="Bartholomeu D.C."/>
            <person name="Luckemeyer D.D."/>
            <person name="Bahia D."/>
            <person name="Loreto E."/>
            <person name="Prestes E.B."/>
            <person name="Lima F.M."/>
            <person name="Rodrigues-Luiz G."/>
            <person name="Vallejo G.A."/>
            <person name="Filho J.F."/>
            <person name="Monteiro K.M."/>
            <person name="Tyler K.M."/>
            <person name="de Almeida L.G."/>
            <person name="Ortiz M.F."/>
            <person name="Siervo M.A."/>
            <person name="de Moraes M.H."/>
            <person name="Cunha O.L."/>
            <person name="Mendonca-Neto R."/>
            <person name="Silva R."/>
            <person name="Teixeira S.M."/>
            <person name="Murta S.M."/>
            <person name="Sincero T.C."/>
            <person name="Mendes T.A."/>
            <person name="Urmenyi T.P."/>
            <person name="Silva V.G."/>
            <person name="da Rocha W.D."/>
            <person name="Andersson B."/>
            <person name="Romanha A.J."/>
            <person name="Steindel M."/>
            <person name="de Vasconcelos A.T."/>
            <person name="Grisard E.C."/>
        </authorList>
    </citation>
    <scope>NUCLEOTIDE SEQUENCE [LARGE SCALE GENOMIC DNA]</scope>
    <source>
        <strain evidence="3 4">SC58</strain>
    </source>
</reference>